<sequence length="194" mass="20976">MAVPFTMPDDQNEVEVLLIQLQALLTKLQIAARKHRLRSQQAQSNGSAAVATLTTTAPLRVRGSSINRQRSESSETAASPAQTTNAIPDLISNLSWLASSHNETQAASALTAMPVRSPRRRRTNSESSNCDKTTKTTTTDLSQDWNKVNCDDDGDDEGGSSDGLLSKIMPATVSSCSFMTAMICFVGWHIFCGR</sequence>
<dbReference type="GeneID" id="115882198"/>
<organism evidence="3 4">
    <name type="scientific">Sitophilus oryzae</name>
    <name type="common">Rice weevil</name>
    <name type="synonym">Curculio oryzae</name>
    <dbReference type="NCBI Taxonomy" id="7048"/>
    <lineage>
        <taxon>Eukaryota</taxon>
        <taxon>Metazoa</taxon>
        <taxon>Ecdysozoa</taxon>
        <taxon>Arthropoda</taxon>
        <taxon>Hexapoda</taxon>
        <taxon>Insecta</taxon>
        <taxon>Pterygota</taxon>
        <taxon>Neoptera</taxon>
        <taxon>Endopterygota</taxon>
        <taxon>Coleoptera</taxon>
        <taxon>Polyphaga</taxon>
        <taxon>Cucujiformia</taxon>
        <taxon>Curculionidae</taxon>
        <taxon>Dryophthorinae</taxon>
        <taxon>Sitophilus</taxon>
    </lineage>
</organism>
<dbReference type="AlphaFoldDB" id="A0A6J2XY02"/>
<dbReference type="RefSeq" id="XP_030755961.1">
    <property type="nucleotide sequence ID" value="XM_030900101.1"/>
</dbReference>
<evidence type="ECO:0000313" key="4">
    <source>
        <dbReference type="RefSeq" id="XP_030755961.1"/>
    </source>
</evidence>
<feature type="region of interest" description="Disordered" evidence="1">
    <location>
        <begin position="38"/>
        <end position="84"/>
    </location>
</feature>
<accession>A0A6J2XY02</accession>
<dbReference type="InParanoid" id="A0A6J2XY02"/>
<keyword evidence="2" id="KW-1133">Transmembrane helix</keyword>
<protein>
    <submittedName>
        <fullName evidence="4">Uncharacterized protein LOC115882198</fullName>
    </submittedName>
</protein>
<gene>
    <name evidence="4" type="primary">LOC115882198</name>
</gene>
<evidence type="ECO:0000256" key="1">
    <source>
        <dbReference type="SAM" id="MobiDB-lite"/>
    </source>
</evidence>
<feature type="region of interest" description="Disordered" evidence="1">
    <location>
        <begin position="107"/>
        <end position="138"/>
    </location>
</feature>
<feature type="transmembrane region" description="Helical" evidence="2">
    <location>
        <begin position="168"/>
        <end position="191"/>
    </location>
</feature>
<name>A0A6J2XY02_SITOR</name>
<dbReference type="KEGG" id="soy:115882198"/>
<evidence type="ECO:0000256" key="2">
    <source>
        <dbReference type="SAM" id="Phobius"/>
    </source>
</evidence>
<feature type="compositionally biased region" description="Polar residues" evidence="1">
    <location>
        <begin position="64"/>
        <end position="84"/>
    </location>
</feature>
<dbReference type="OrthoDB" id="7399621at2759"/>
<feature type="compositionally biased region" description="Low complexity" evidence="1">
    <location>
        <begin position="48"/>
        <end position="57"/>
    </location>
</feature>
<keyword evidence="3" id="KW-1185">Reference proteome</keyword>
<keyword evidence="2" id="KW-0812">Transmembrane</keyword>
<keyword evidence="2" id="KW-0472">Membrane</keyword>
<reference evidence="4" key="1">
    <citation type="submission" date="2025-08" db="UniProtKB">
        <authorList>
            <consortium name="RefSeq"/>
        </authorList>
    </citation>
    <scope>IDENTIFICATION</scope>
    <source>
        <tissue evidence="4">Gonads</tissue>
    </source>
</reference>
<dbReference type="Proteomes" id="UP000504635">
    <property type="component" value="Unplaced"/>
</dbReference>
<proteinExistence type="predicted"/>
<evidence type="ECO:0000313" key="3">
    <source>
        <dbReference type="Proteomes" id="UP000504635"/>
    </source>
</evidence>